<proteinExistence type="predicted"/>
<evidence type="ECO:0000313" key="1">
    <source>
        <dbReference type="EMBL" id="MCD1296014.1"/>
    </source>
</evidence>
<organism evidence="1 2">
    <name type="scientific">Methanooceanicella nereidis</name>
    <dbReference type="NCBI Taxonomy" id="2052831"/>
    <lineage>
        <taxon>Archaea</taxon>
        <taxon>Methanobacteriati</taxon>
        <taxon>Methanobacteriota</taxon>
        <taxon>Stenosarchaea group</taxon>
        <taxon>Methanomicrobia</taxon>
        <taxon>Methanocellales</taxon>
        <taxon>Methanocellaceae</taxon>
        <taxon>Methanooceanicella</taxon>
    </lineage>
</organism>
<reference evidence="1 2" key="1">
    <citation type="submission" date="2017-11" db="EMBL/GenBank/DDBJ databases">
        <title>Isolation and Characterization of Family Methanocellaceae Species from Potential Methane Hydrate Area Offshore Southwestern Taiwan.</title>
        <authorList>
            <person name="Zhang W.-L."/>
            <person name="Chen W.-C."/>
            <person name="Lai M.-C."/>
            <person name="Chen S.-C."/>
        </authorList>
    </citation>
    <scope>NUCLEOTIDE SEQUENCE [LARGE SCALE GENOMIC DNA]</scope>
    <source>
        <strain evidence="1 2">CWC-04</strain>
    </source>
</reference>
<dbReference type="EMBL" id="PGCK01000012">
    <property type="protein sequence ID" value="MCD1296014.1"/>
    <property type="molecule type" value="Genomic_DNA"/>
</dbReference>
<gene>
    <name evidence="1" type="ORF">CUJ83_13505</name>
</gene>
<dbReference type="Proteomes" id="UP001320159">
    <property type="component" value="Unassembled WGS sequence"/>
</dbReference>
<name>A0AAP2RE55_9EURY</name>
<comment type="caution">
    <text evidence="1">The sequence shown here is derived from an EMBL/GenBank/DDBJ whole genome shotgun (WGS) entry which is preliminary data.</text>
</comment>
<dbReference type="AlphaFoldDB" id="A0AAP2RE55"/>
<sequence>MLYIYKNNYIVMSLDTYLPAGKGKYLIGSLPNGNGSLKRFYYFMPDDRTHVRIGFLIVGSGDYYTSDYLDVIVFQPEDSYEEVEYGSYTVVKPERYHRIVELCNEDCTKRYKVFEQPKLGRFRFMLV</sequence>
<protein>
    <submittedName>
        <fullName evidence="1">Uncharacterized protein</fullName>
    </submittedName>
</protein>
<keyword evidence="2" id="KW-1185">Reference proteome</keyword>
<accession>A0AAP2RE55</accession>
<evidence type="ECO:0000313" key="2">
    <source>
        <dbReference type="Proteomes" id="UP001320159"/>
    </source>
</evidence>